<feature type="region of interest" description="Disordered" evidence="4">
    <location>
        <begin position="195"/>
        <end position="218"/>
    </location>
</feature>
<dbReference type="Proteomes" id="UP000310066">
    <property type="component" value="Unassembled WGS sequence"/>
</dbReference>
<comment type="similarity">
    <text evidence="1">Belongs to the bacterial ribosomal protein bL19 family.</text>
</comment>
<dbReference type="PANTHER" id="PTHR15680:SF9">
    <property type="entry name" value="LARGE RIBOSOMAL SUBUNIT PROTEIN BL19M"/>
    <property type="match status" value="1"/>
</dbReference>
<dbReference type="SUPFAM" id="SSF50104">
    <property type="entry name" value="Translation proteins SH3-like domain"/>
    <property type="match status" value="1"/>
</dbReference>
<gene>
    <name evidence="5" type="ORF">B0A54_16155</name>
</gene>
<dbReference type="AlphaFoldDB" id="A0A4U0TXR2"/>
<dbReference type="InterPro" id="IPR038657">
    <property type="entry name" value="Ribosomal_bL19_sf"/>
</dbReference>
<proteinExistence type="inferred from homology"/>
<dbReference type="EMBL" id="NAJP01000130">
    <property type="protein sequence ID" value="TKA27260.1"/>
    <property type="molecule type" value="Genomic_DNA"/>
</dbReference>
<dbReference type="Pfam" id="PF01245">
    <property type="entry name" value="Ribosomal_L19"/>
    <property type="match status" value="1"/>
</dbReference>
<protein>
    <recommendedName>
        <fullName evidence="7">Ribosomal protein L19</fullName>
    </recommendedName>
</protein>
<evidence type="ECO:0000313" key="6">
    <source>
        <dbReference type="Proteomes" id="UP000310066"/>
    </source>
</evidence>
<keyword evidence="2" id="KW-0689">Ribosomal protein</keyword>
<evidence type="ECO:0000256" key="2">
    <source>
        <dbReference type="ARBA" id="ARBA00022980"/>
    </source>
</evidence>
<dbReference type="GO" id="GO:0006412">
    <property type="term" value="P:translation"/>
    <property type="evidence" value="ECO:0007669"/>
    <property type="project" value="InterPro"/>
</dbReference>
<reference evidence="5 6" key="1">
    <citation type="submission" date="2017-03" db="EMBL/GenBank/DDBJ databases">
        <title>Genomes of endolithic fungi from Antarctica.</title>
        <authorList>
            <person name="Coleine C."/>
            <person name="Masonjones S."/>
            <person name="Stajich J.E."/>
        </authorList>
    </citation>
    <scope>NUCLEOTIDE SEQUENCE [LARGE SCALE GENOMIC DNA]</scope>
    <source>
        <strain evidence="5 6">CCFEE 5311</strain>
    </source>
</reference>
<dbReference type="FunFam" id="2.30.30.790:FF:000007">
    <property type="entry name" value="Mitochondrial ribosomal protein, putative"/>
    <property type="match status" value="1"/>
</dbReference>
<dbReference type="GO" id="GO:0005762">
    <property type="term" value="C:mitochondrial large ribosomal subunit"/>
    <property type="evidence" value="ECO:0007669"/>
    <property type="project" value="TreeGrafter"/>
</dbReference>
<comment type="caution">
    <text evidence="5">The sequence shown here is derived from an EMBL/GenBank/DDBJ whole genome shotgun (WGS) entry which is preliminary data.</text>
</comment>
<dbReference type="InterPro" id="IPR001857">
    <property type="entry name" value="Ribosomal_bL19"/>
</dbReference>
<evidence type="ECO:0000256" key="3">
    <source>
        <dbReference type="ARBA" id="ARBA00023274"/>
    </source>
</evidence>
<dbReference type="Gene3D" id="2.30.30.790">
    <property type="match status" value="1"/>
</dbReference>
<dbReference type="PANTHER" id="PTHR15680">
    <property type="entry name" value="RIBOSOMAL PROTEIN L19"/>
    <property type="match status" value="1"/>
</dbReference>
<dbReference type="InterPro" id="IPR008991">
    <property type="entry name" value="Translation_prot_SH3-like_sf"/>
</dbReference>
<evidence type="ECO:0008006" key="7">
    <source>
        <dbReference type="Google" id="ProtNLM"/>
    </source>
</evidence>
<evidence type="ECO:0000256" key="1">
    <source>
        <dbReference type="ARBA" id="ARBA00005781"/>
    </source>
</evidence>
<keyword evidence="3" id="KW-0687">Ribonucleoprotein</keyword>
<dbReference type="GO" id="GO:0003735">
    <property type="term" value="F:structural constituent of ribosome"/>
    <property type="evidence" value="ECO:0007669"/>
    <property type="project" value="InterPro"/>
</dbReference>
<evidence type="ECO:0000256" key="4">
    <source>
        <dbReference type="SAM" id="MobiDB-lite"/>
    </source>
</evidence>
<accession>A0A4U0TXR2</accession>
<sequence>MSLSAPTRRYAAPATEVEYPSLQTRYPPPTPGFRPSQAIKQNRFETGLKKIPVVPPPRSTTKACPDPISILTNKQISVLDPTGARTRLFSPANPERVQPGDILVVRLRTGDPVSGVVLNIRQRHQPIDTAILLRNQLTRVGVEVWFKVYSPNVEGIEVVQRAVKRARRAKLYYMRQPRHDVGSVEGVVKQYLRQRSGGPLGNREANTGRKTGSKKGRK</sequence>
<dbReference type="OrthoDB" id="432645at2759"/>
<dbReference type="STRING" id="329885.A0A4U0TXR2"/>
<organism evidence="5 6">
    <name type="scientific">Friedmanniomyces endolithicus</name>
    <dbReference type="NCBI Taxonomy" id="329885"/>
    <lineage>
        <taxon>Eukaryota</taxon>
        <taxon>Fungi</taxon>
        <taxon>Dikarya</taxon>
        <taxon>Ascomycota</taxon>
        <taxon>Pezizomycotina</taxon>
        <taxon>Dothideomycetes</taxon>
        <taxon>Dothideomycetidae</taxon>
        <taxon>Mycosphaerellales</taxon>
        <taxon>Teratosphaeriaceae</taxon>
        <taxon>Friedmanniomyces</taxon>
    </lineage>
</organism>
<name>A0A4U0TXR2_9PEZI</name>
<evidence type="ECO:0000313" key="5">
    <source>
        <dbReference type="EMBL" id="TKA27260.1"/>
    </source>
</evidence>